<evidence type="ECO:0000259" key="2">
    <source>
        <dbReference type="Pfam" id="PF09834"/>
    </source>
</evidence>
<dbReference type="InterPro" id="IPR018638">
    <property type="entry name" value="DUF2061_membrane"/>
</dbReference>
<dbReference type="AlphaFoldDB" id="A0A7D4CN32"/>
<dbReference type="Pfam" id="PF09834">
    <property type="entry name" value="DUF2061"/>
    <property type="match status" value="2"/>
</dbReference>
<evidence type="ECO:0000313" key="3">
    <source>
        <dbReference type="EMBL" id="QKG71748.1"/>
    </source>
</evidence>
<feature type="transmembrane region" description="Helical" evidence="1">
    <location>
        <begin position="39"/>
        <end position="60"/>
    </location>
</feature>
<organism evidence="3 4">
    <name type="scientific">Erythrobacter mangrovi</name>
    <dbReference type="NCBI Taxonomy" id="2739433"/>
    <lineage>
        <taxon>Bacteria</taxon>
        <taxon>Pseudomonadati</taxon>
        <taxon>Pseudomonadota</taxon>
        <taxon>Alphaproteobacteria</taxon>
        <taxon>Sphingomonadales</taxon>
        <taxon>Erythrobacteraceae</taxon>
        <taxon>Erythrobacter/Porphyrobacter group</taxon>
        <taxon>Erythrobacter</taxon>
    </lineage>
</organism>
<evidence type="ECO:0000313" key="4">
    <source>
        <dbReference type="Proteomes" id="UP000504693"/>
    </source>
</evidence>
<keyword evidence="1" id="KW-0812">Transmembrane</keyword>
<dbReference type="RefSeq" id="WP_173214816.1">
    <property type="nucleotide sequence ID" value="NZ_CP053921.1"/>
</dbReference>
<reference evidence="3 4" key="1">
    <citation type="submission" date="2020-05" db="EMBL/GenBank/DDBJ databases">
        <title>Erythrobacter mangrovi sp. nov., isolated from rhizosphere soil of mangrove plant (Kandelia candel).</title>
        <authorList>
            <person name="Ye Y.H."/>
        </authorList>
    </citation>
    <scope>NUCLEOTIDE SEQUENCE [LARGE SCALE GENOMIC DNA]</scope>
    <source>
        <strain evidence="3 4">EB310</strain>
    </source>
</reference>
<feature type="domain" description="DUF2061" evidence="2">
    <location>
        <begin position="70"/>
        <end position="96"/>
    </location>
</feature>
<keyword evidence="1" id="KW-0472">Membrane</keyword>
<keyword evidence="1" id="KW-1133">Transmembrane helix</keyword>
<protein>
    <submittedName>
        <fullName evidence="3">DUF2061 domain-containing protein</fullName>
    </submittedName>
</protein>
<accession>A0A7D4CN32</accession>
<gene>
    <name evidence="3" type="ORF">HQR01_10450</name>
</gene>
<feature type="domain" description="DUF2061" evidence="2">
    <location>
        <begin position="119"/>
        <end position="168"/>
    </location>
</feature>
<sequence length="188" mass="20876">MRETAEPPIFGPESPALAPSHFPRVTHSRHLAKAVSWRILGSIDTLVLSFLLITFLGPLFGLEHDRGEAIKAASTIAITEVATKMVLYYLHEHGWEKLRWGIVLKGHRRIESYRRSTTKTATWRVLASLDTMVLAWIFTGNVATAVSIGGMEVLTKLALYFVHERAWARVPYGIISPAPSGEQETATA</sequence>
<evidence type="ECO:0000256" key="1">
    <source>
        <dbReference type="SAM" id="Phobius"/>
    </source>
</evidence>
<dbReference type="KEGG" id="emv:HQR01_10450"/>
<dbReference type="Proteomes" id="UP000504693">
    <property type="component" value="Chromosome"/>
</dbReference>
<keyword evidence="4" id="KW-1185">Reference proteome</keyword>
<proteinExistence type="predicted"/>
<name>A0A7D4CN32_9SPHN</name>
<dbReference type="EMBL" id="CP053921">
    <property type="protein sequence ID" value="QKG71748.1"/>
    <property type="molecule type" value="Genomic_DNA"/>
</dbReference>